<dbReference type="VEuPathDB" id="FungiDB:AMAG_05888"/>
<gene>
    <name evidence="1" type="ORF">AMAG_05888</name>
</gene>
<dbReference type="Proteomes" id="UP000054350">
    <property type="component" value="Unassembled WGS sequence"/>
</dbReference>
<dbReference type="OrthoDB" id="5578718at2759"/>
<evidence type="ECO:0000313" key="2">
    <source>
        <dbReference type="Proteomes" id="UP000054350"/>
    </source>
</evidence>
<dbReference type="EMBL" id="GG745336">
    <property type="protein sequence ID" value="KNE60504.1"/>
    <property type="molecule type" value="Genomic_DNA"/>
</dbReference>
<dbReference type="AlphaFoldDB" id="A0A0L0SDK2"/>
<reference evidence="2" key="2">
    <citation type="submission" date="2009-11" db="EMBL/GenBank/DDBJ databases">
        <title>The Genome Sequence of Allomyces macrogynus strain ATCC 38327.</title>
        <authorList>
            <consortium name="The Broad Institute Genome Sequencing Platform"/>
            <person name="Russ C."/>
            <person name="Cuomo C."/>
            <person name="Shea T."/>
            <person name="Young S.K."/>
            <person name="Zeng Q."/>
            <person name="Koehrsen M."/>
            <person name="Haas B."/>
            <person name="Borodovsky M."/>
            <person name="Guigo R."/>
            <person name="Alvarado L."/>
            <person name="Berlin A."/>
            <person name="Borenstein D."/>
            <person name="Chen Z."/>
            <person name="Engels R."/>
            <person name="Freedman E."/>
            <person name="Gellesch M."/>
            <person name="Goldberg J."/>
            <person name="Griggs A."/>
            <person name="Gujja S."/>
            <person name="Heiman D."/>
            <person name="Hepburn T."/>
            <person name="Howarth C."/>
            <person name="Jen D."/>
            <person name="Larson L."/>
            <person name="Lewis B."/>
            <person name="Mehta T."/>
            <person name="Park D."/>
            <person name="Pearson M."/>
            <person name="Roberts A."/>
            <person name="Saif S."/>
            <person name="Shenoy N."/>
            <person name="Sisk P."/>
            <person name="Stolte C."/>
            <person name="Sykes S."/>
            <person name="Walk T."/>
            <person name="White J."/>
            <person name="Yandava C."/>
            <person name="Burger G."/>
            <person name="Gray M.W."/>
            <person name="Holland P.W.H."/>
            <person name="King N."/>
            <person name="Lang F.B.F."/>
            <person name="Roger A.J."/>
            <person name="Ruiz-Trillo I."/>
            <person name="Lander E."/>
            <person name="Nusbaum C."/>
        </authorList>
    </citation>
    <scope>NUCLEOTIDE SEQUENCE [LARGE SCALE GENOMIC DNA]</scope>
    <source>
        <strain evidence="2">ATCC 38327</strain>
    </source>
</reference>
<sequence>MLASGIDTYVLAALDGLTAILDSCLHAPDLDAASVVSAGIRACAGAPAGLVRDRARAWLDHLGRAATSWCPTVARDVLQQCIAPVLQDASEMPAEVVLAVHRLAFQLLAQNPDAEVDARLVAAVVEGMALLAVR</sequence>
<reference evidence="1 2" key="1">
    <citation type="submission" date="2009-11" db="EMBL/GenBank/DDBJ databases">
        <title>Annotation of Allomyces macrogynus ATCC 38327.</title>
        <authorList>
            <consortium name="The Broad Institute Genome Sequencing Platform"/>
            <person name="Russ C."/>
            <person name="Cuomo C."/>
            <person name="Burger G."/>
            <person name="Gray M.W."/>
            <person name="Holland P.W.H."/>
            <person name="King N."/>
            <person name="Lang F.B.F."/>
            <person name="Roger A.J."/>
            <person name="Ruiz-Trillo I."/>
            <person name="Young S.K."/>
            <person name="Zeng Q."/>
            <person name="Gargeya S."/>
            <person name="Fitzgerald M."/>
            <person name="Haas B."/>
            <person name="Abouelleil A."/>
            <person name="Alvarado L."/>
            <person name="Arachchi H.M."/>
            <person name="Berlin A."/>
            <person name="Chapman S.B."/>
            <person name="Gearin G."/>
            <person name="Goldberg J."/>
            <person name="Griggs A."/>
            <person name="Gujja S."/>
            <person name="Hansen M."/>
            <person name="Heiman D."/>
            <person name="Howarth C."/>
            <person name="Larimer J."/>
            <person name="Lui A."/>
            <person name="MacDonald P.J.P."/>
            <person name="McCowen C."/>
            <person name="Montmayeur A."/>
            <person name="Murphy C."/>
            <person name="Neiman D."/>
            <person name="Pearson M."/>
            <person name="Priest M."/>
            <person name="Roberts A."/>
            <person name="Saif S."/>
            <person name="Shea T."/>
            <person name="Sisk P."/>
            <person name="Stolte C."/>
            <person name="Sykes S."/>
            <person name="Wortman J."/>
            <person name="Nusbaum C."/>
            <person name="Birren B."/>
        </authorList>
    </citation>
    <scope>NUCLEOTIDE SEQUENCE [LARGE SCALE GENOMIC DNA]</scope>
    <source>
        <strain evidence="1 2">ATCC 38327</strain>
    </source>
</reference>
<name>A0A0L0SDK2_ALLM3</name>
<keyword evidence="2" id="KW-1185">Reference proteome</keyword>
<proteinExistence type="predicted"/>
<evidence type="ECO:0000313" key="1">
    <source>
        <dbReference type="EMBL" id="KNE60504.1"/>
    </source>
</evidence>
<protein>
    <submittedName>
        <fullName evidence="1">Uncharacterized protein</fullName>
    </submittedName>
</protein>
<organism evidence="1 2">
    <name type="scientific">Allomyces macrogynus (strain ATCC 38327)</name>
    <name type="common">Allomyces javanicus var. macrogynus</name>
    <dbReference type="NCBI Taxonomy" id="578462"/>
    <lineage>
        <taxon>Eukaryota</taxon>
        <taxon>Fungi</taxon>
        <taxon>Fungi incertae sedis</taxon>
        <taxon>Blastocladiomycota</taxon>
        <taxon>Blastocladiomycetes</taxon>
        <taxon>Blastocladiales</taxon>
        <taxon>Blastocladiaceae</taxon>
        <taxon>Allomyces</taxon>
    </lineage>
</organism>
<accession>A0A0L0SDK2</accession>